<dbReference type="InterPro" id="IPR006523">
    <property type="entry name" value="RinA"/>
</dbReference>
<evidence type="ECO:0000313" key="1">
    <source>
        <dbReference type="EMBL" id="MBN2909140.1"/>
    </source>
</evidence>
<gene>
    <name evidence="1" type="ORF">JQC72_06335</name>
</gene>
<dbReference type="EMBL" id="JAFHAP010000006">
    <property type="protein sequence ID" value="MBN2909140.1"/>
    <property type="molecule type" value="Genomic_DNA"/>
</dbReference>
<reference evidence="1" key="1">
    <citation type="journal article" date="2024" name="Int. J. Syst. Evol. Microbiol.">
        <title>Polycladomyces zharkentensis sp. nov., a novel thermophilic cellulose- and starch-degrading member of the Bacillota from a geothermal aquifer in Kazakhstan.</title>
        <authorList>
            <person name="Mashzhan A."/>
            <person name="Kistaubayeva A."/>
            <person name="Javier-Lopez R."/>
            <person name="Bissenova U."/>
            <person name="Bissenbay A."/>
            <person name="Birkeland N.K."/>
        </authorList>
    </citation>
    <scope>NUCLEOTIDE SEQUENCE</scope>
    <source>
        <strain evidence="1">ZKZ2T</strain>
    </source>
</reference>
<comment type="caution">
    <text evidence="1">The sequence shown here is derived from an EMBL/GenBank/DDBJ whole genome shotgun (WGS) entry which is preliminary data.</text>
</comment>
<dbReference type="Pfam" id="PF07374">
    <property type="entry name" value="DUF1492"/>
    <property type="match status" value="1"/>
</dbReference>
<dbReference type="NCBIfam" id="TIGR01637">
    <property type="entry name" value="phage_arpU"/>
    <property type="match status" value="1"/>
</dbReference>
<dbReference type="Proteomes" id="UP001177120">
    <property type="component" value="Unassembled WGS sequence"/>
</dbReference>
<dbReference type="InterPro" id="IPR010861">
    <property type="entry name" value="DUF1492"/>
</dbReference>
<dbReference type="NCBIfam" id="TIGR01636">
    <property type="entry name" value="phage_rinA"/>
    <property type="match status" value="1"/>
</dbReference>
<dbReference type="InterPro" id="IPR006524">
    <property type="entry name" value="ArpU-like"/>
</dbReference>
<accession>A0ABS2WI62</accession>
<organism evidence="1 2">
    <name type="scientific">Polycladomyces zharkentensis</name>
    <dbReference type="NCBI Taxonomy" id="2807616"/>
    <lineage>
        <taxon>Bacteria</taxon>
        <taxon>Bacillati</taxon>
        <taxon>Bacillota</taxon>
        <taxon>Bacilli</taxon>
        <taxon>Bacillales</taxon>
        <taxon>Thermoactinomycetaceae</taxon>
        <taxon>Polycladomyces</taxon>
    </lineage>
</organism>
<protein>
    <submittedName>
        <fullName evidence="1">DUF1492 domain-containing protein</fullName>
    </submittedName>
</protein>
<name>A0ABS2WI62_9BACL</name>
<proteinExistence type="predicted"/>
<sequence length="149" mass="17577">MGAVPKNVPVIKYKKPSYRRQVEHLLREYPVLKAAIENERQLEREGLGNLFPTCTPMYEESVSRGHSEYQSTTERYAIIRATKMVRLQQIERALLVLNLDERYLIEKRYMDQSPADDMIVCDELGWSKRTYYRIKRRALDKLAIALNLI</sequence>
<keyword evidence="2" id="KW-1185">Reference proteome</keyword>
<dbReference type="RefSeq" id="WP_205493850.1">
    <property type="nucleotide sequence ID" value="NZ_JAFHAP010000006.1"/>
</dbReference>
<evidence type="ECO:0000313" key="2">
    <source>
        <dbReference type="Proteomes" id="UP001177120"/>
    </source>
</evidence>